<dbReference type="Proteomes" id="UP000005087">
    <property type="component" value="Chromosome"/>
</dbReference>
<evidence type="ECO:0000313" key="2">
    <source>
        <dbReference type="EMBL" id="EIE98943.1"/>
    </source>
</evidence>
<keyword evidence="1" id="KW-0812">Transmembrane</keyword>
<dbReference type="EMBL" id="CM001484">
    <property type="protein sequence ID" value="EIE98943.1"/>
    <property type="molecule type" value="Genomic_DNA"/>
</dbReference>
<name>I1D1W9_9PSEU</name>
<evidence type="ECO:0000256" key="1">
    <source>
        <dbReference type="SAM" id="Phobius"/>
    </source>
</evidence>
<protein>
    <submittedName>
        <fullName evidence="2">Uncharacterized protein</fullName>
    </submittedName>
</protein>
<accession>I1D1W9</accession>
<feature type="transmembrane region" description="Helical" evidence="1">
    <location>
        <begin position="12"/>
        <end position="33"/>
    </location>
</feature>
<sequence>MEATEVLRNRIFSTVAKSALVLSIPAYFVALFVNRELGFLESLEIPIIAASILVVLNTVERIESRLQNPDWSQVRTYESHTEFYLALRARVDKARRRVHTSYLRPYPPGELGESALSYFATCRAWADRSDEHRFRRVLLGSRDDGMADWLGRSSTRRRTRRTGIIRSGCWTGRCAGSPRR</sequence>
<dbReference type="AlphaFoldDB" id="I1D1W9"/>
<keyword evidence="3" id="KW-1185">Reference proteome</keyword>
<organism evidence="2 3">
    <name type="scientific">Saccharomonospora glauca K62</name>
    <dbReference type="NCBI Taxonomy" id="928724"/>
    <lineage>
        <taxon>Bacteria</taxon>
        <taxon>Bacillati</taxon>
        <taxon>Actinomycetota</taxon>
        <taxon>Actinomycetes</taxon>
        <taxon>Pseudonocardiales</taxon>
        <taxon>Pseudonocardiaceae</taxon>
        <taxon>Saccharomonospora</taxon>
    </lineage>
</organism>
<proteinExistence type="predicted"/>
<dbReference type="HOGENOM" id="CLU_1495179_0_0_11"/>
<keyword evidence="1" id="KW-1133">Transmembrane helix</keyword>
<dbReference type="eggNOG" id="ENOG50323GA">
    <property type="taxonomic scope" value="Bacteria"/>
</dbReference>
<feature type="transmembrane region" description="Helical" evidence="1">
    <location>
        <begin position="39"/>
        <end position="59"/>
    </location>
</feature>
<reference evidence="3" key="2">
    <citation type="submission" date="2012-01" db="EMBL/GenBank/DDBJ databases">
        <title>Noncontiguous Finished sequence of chromosome of Saccharomonospora glauca K62.</title>
        <authorList>
            <consortium name="US DOE Joint Genome Institute"/>
            <person name="Lucas S."/>
            <person name="Han J."/>
            <person name="Lapidus A."/>
            <person name="Cheng J.-F."/>
            <person name="Goodwin L."/>
            <person name="Pitluck S."/>
            <person name="Peters L."/>
            <person name="Mikhailova N."/>
            <person name="Held B."/>
            <person name="Detter J.C."/>
            <person name="Han C."/>
            <person name="Tapia R."/>
            <person name="Land M."/>
            <person name="Hauser L."/>
            <person name="Kyrpides N."/>
            <person name="Ivanova N."/>
            <person name="Pagani I."/>
            <person name="Brambilla E.-M."/>
            <person name="Klenk H.-P."/>
            <person name="Woyke T."/>
        </authorList>
    </citation>
    <scope>NUCLEOTIDE SEQUENCE [LARGE SCALE GENOMIC DNA]</scope>
    <source>
        <strain evidence="3">K62</strain>
    </source>
</reference>
<evidence type="ECO:0000313" key="3">
    <source>
        <dbReference type="Proteomes" id="UP000005087"/>
    </source>
</evidence>
<keyword evidence="1" id="KW-0472">Membrane</keyword>
<reference evidence="2 3" key="1">
    <citation type="submission" date="2011-09" db="EMBL/GenBank/DDBJ databases">
        <authorList>
            <consortium name="US DOE Joint Genome Institute (JGI-PGF)"/>
            <person name="Lucas S."/>
            <person name="Han J."/>
            <person name="Lapidus A."/>
            <person name="Cheng J.-F."/>
            <person name="Goodwin L."/>
            <person name="Pitluck S."/>
            <person name="Peters L."/>
            <person name="Land M.L."/>
            <person name="Hauser L."/>
            <person name="Brambilla E."/>
            <person name="Klenk H.-P."/>
            <person name="Woyke T.J."/>
        </authorList>
    </citation>
    <scope>NUCLEOTIDE SEQUENCE [LARGE SCALE GENOMIC DNA]</scope>
    <source>
        <strain evidence="2 3">K62</strain>
    </source>
</reference>
<gene>
    <name evidence="2" type="ORF">SacglDRAFT_02037</name>
</gene>